<keyword evidence="4" id="KW-0653">Protein transport</keyword>
<dbReference type="GO" id="GO:0000055">
    <property type="term" value="P:ribosomal large subunit export from nucleus"/>
    <property type="evidence" value="ECO:0007669"/>
    <property type="project" value="TreeGrafter"/>
</dbReference>
<reference evidence="7 8" key="1">
    <citation type="submission" date="2020-08" db="EMBL/GenBank/DDBJ databases">
        <authorList>
            <person name="Newling K."/>
            <person name="Davey J."/>
            <person name="Forrester S."/>
        </authorList>
    </citation>
    <scope>NUCLEOTIDE SEQUENCE [LARGE SCALE GENOMIC DNA]</scope>
    <source>
        <strain evidence="8">Crithidia deanei Carvalho (ATCC PRA-265)</strain>
    </source>
</reference>
<evidence type="ECO:0000256" key="5">
    <source>
        <dbReference type="ARBA" id="ARBA00023242"/>
    </source>
</evidence>
<dbReference type="SMART" id="SM01102">
    <property type="entry name" value="CRM1_C"/>
    <property type="match status" value="1"/>
</dbReference>
<dbReference type="GO" id="GO:0000056">
    <property type="term" value="P:ribosomal small subunit export from nucleus"/>
    <property type="evidence" value="ECO:0007669"/>
    <property type="project" value="TreeGrafter"/>
</dbReference>
<dbReference type="GO" id="GO:0005049">
    <property type="term" value="F:nuclear export signal receptor activity"/>
    <property type="evidence" value="ECO:0007669"/>
    <property type="project" value="InterPro"/>
</dbReference>
<evidence type="ECO:0000256" key="1">
    <source>
        <dbReference type="ARBA" id="ARBA00004123"/>
    </source>
</evidence>
<dbReference type="AlphaFoldDB" id="A0A7G2C5C7"/>
<organism evidence="7 8">
    <name type="scientific">Angomonas deanei</name>
    <dbReference type="NCBI Taxonomy" id="59799"/>
    <lineage>
        <taxon>Eukaryota</taxon>
        <taxon>Discoba</taxon>
        <taxon>Euglenozoa</taxon>
        <taxon>Kinetoplastea</taxon>
        <taxon>Metakinetoplastina</taxon>
        <taxon>Trypanosomatida</taxon>
        <taxon>Trypanosomatidae</taxon>
        <taxon>Strigomonadinae</taxon>
        <taxon>Angomonas</taxon>
    </lineage>
</organism>
<dbReference type="Pfam" id="PF18784">
    <property type="entry name" value="CRM1_repeat_2"/>
    <property type="match status" value="1"/>
</dbReference>
<protein>
    <submittedName>
        <fullName evidence="7">CRM1 / Exportin repeat 2/CRM1 / Exportin repeat 3/CRM1 C terminal, putative</fullName>
    </submittedName>
</protein>
<dbReference type="PANTHER" id="PTHR11223:SF2">
    <property type="entry name" value="EXPORTIN-1"/>
    <property type="match status" value="1"/>
</dbReference>
<name>A0A7G2C5C7_9TRYP</name>
<dbReference type="SUPFAM" id="SSF48371">
    <property type="entry name" value="ARM repeat"/>
    <property type="match status" value="2"/>
</dbReference>
<gene>
    <name evidence="7" type="ORF">ADEAN_000178600</name>
</gene>
<keyword evidence="3" id="KW-0813">Transport</keyword>
<dbReference type="Pfam" id="PF08767">
    <property type="entry name" value="CRM1_C"/>
    <property type="match status" value="1"/>
</dbReference>
<dbReference type="InterPro" id="IPR045065">
    <property type="entry name" value="XPO1/5"/>
</dbReference>
<evidence type="ECO:0000256" key="4">
    <source>
        <dbReference type="ARBA" id="ARBA00022927"/>
    </source>
</evidence>
<dbReference type="OrthoDB" id="27218at2759"/>
<dbReference type="Proteomes" id="UP000515908">
    <property type="component" value="Chromosome 03"/>
</dbReference>
<dbReference type="InterPro" id="IPR014877">
    <property type="entry name" value="XPO1_C_dom"/>
</dbReference>
<evidence type="ECO:0000256" key="2">
    <source>
        <dbReference type="ARBA" id="ARBA00009466"/>
    </source>
</evidence>
<feature type="domain" description="Exportin-1 C-terminal" evidence="6">
    <location>
        <begin position="387"/>
        <end position="704"/>
    </location>
</feature>
<dbReference type="InterPro" id="IPR016024">
    <property type="entry name" value="ARM-type_fold"/>
</dbReference>
<keyword evidence="8" id="KW-1185">Reference proteome</keyword>
<dbReference type="InterPro" id="IPR011989">
    <property type="entry name" value="ARM-like"/>
</dbReference>
<dbReference type="GO" id="GO:0005634">
    <property type="term" value="C:nucleus"/>
    <property type="evidence" value="ECO:0007669"/>
    <property type="project" value="UniProtKB-SubCell"/>
</dbReference>
<dbReference type="Pfam" id="PF18787">
    <property type="entry name" value="CRM1_repeat_3"/>
    <property type="match status" value="1"/>
</dbReference>
<dbReference type="VEuPathDB" id="TriTrypDB:ADEAN_000178600"/>
<keyword evidence="5" id="KW-0539">Nucleus</keyword>
<sequence>MIIAFLQNYIKKILYDEILLVAVHEVLVGVSNVLGDKELFKTCVEYWQWIGEFMLRSPPSTMKQTLERRLGPVQSSVRFILVKRMAKPKEVIIVVEDGQVYRERVQDVEEVQMFELMQRTMITYTLLNVTDTRQIIISLLSRQLDGSEFTFDNINSLSWAAGSIGDVLPEEDEHCFFIEFLKGLLKLCKQLSGKQNRAVVASNILYFVGRYTRFLRQRWNFFRIVNKKVFEFMQDTFEGVQEMAVDTLYKLSHDLAPLYVEESGNITIDGDEGVDSSNCRNLAEAIAQVWPQKLKLLSTPLREVCFACAGCMVAVDNNAELKDPNAQRSLLFNFLREEQEVYRMLMLEAANGGANFLRDRTKMMMLVANLKMFSSIASTCGDTFVAQMELIISDLYGFYRLVGSAQGELAQQSNGQIDYDYARGLRLVKREILKLFENFVENSQQKDFIAQFCIPQLFEVVLVDYNSSEASVKEPVALALTAVAIDTLGERLSDKVAAVLDFTFATTVDIISKDFESHPEFRVNLFKLLKSLTVNCFPAFLNYVYSHAYIVDGLLWSIKHVDNVTMTTALETLLNFLLRINTMEDGSQANSPVMQFYQRFMQPLLREVFLVTLDSLHASGFQYHCAILQVLFAVSSSVNPADTVVGRQAVTNFLLAELKEIPAVTPTLLQDFIYRCFEYCGPDQSESFSSTIADFLVETRVWGAEEERRMLESETLQAPTNSLVM</sequence>
<dbReference type="InterPro" id="IPR041235">
    <property type="entry name" value="Exp1_repeat_2"/>
</dbReference>
<evidence type="ECO:0000313" key="8">
    <source>
        <dbReference type="Proteomes" id="UP000515908"/>
    </source>
</evidence>
<evidence type="ECO:0000313" key="7">
    <source>
        <dbReference type="EMBL" id="CAD2214341.1"/>
    </source>
</evidence>
<dbReference type="PANTHER" id="PTHR11223">
    <property type="entry name" value="EXPORTIN 1/5"/>
    <property type="match status" value="1"/>
</dbReference>
<comment type="subcellular location">
    <subcellularLocation>
        <location evidence="1">Nucleus</location>
    </subcellularLocation>
</comment>
<accession>A0A7G2C5C7</accession>
<dbReference type="InterPro" id="IPR040485">
    <property type="entry name" value="XPO1_repeat_3"/>
</dbReference>
<comment type="similarity">
    <text evidence="2">Belongs to the exportin family.</text>
</comment>
<dbReference type="GO" id="GO:0006611">
    <property type="term" value="P:protein export from nucleus"/>
    <property type="evidence" value="ECO:0007669"/>
    <property type="project" value="InterPro"/>
</dbReference>
<dbReference type="EMBL" id="LR877147">
    <property type="protein sequence ID" value="CAD2214341.1"/>
    <property type="molecule type" value="Genomic_DNA"/>
</dbReference>
<proteinExistence type="inferred from homology"/>
<dbReference type="Gene3D" id="1.25.10.10">
    <property type="entry name" value="Leucine-rich Repeat Variant"/>
    <property type="match status" value="1"/>
</dbReference>
<evidence type="ECO:0000256" key="3">
    <source>
        <dbReference type="ARBA" id="ARBA00022448"/>
    </source>
</evidence>
<evidence type="ECO:0000259" key="6">
    <source>
        <dbReference type="SMART" id="SM01102"/>
    </source>
</evidence>
<dbReference type="GO" id="GO:0005737">
    <property type="term" value="C:cytoplasm"/>
    <property type="evidence" value="ECO:0007669"/>
    <property type="project" value="TreeGrafter"/>
</dbReference>